<accession>A0AA35WZI4</accession>
<keyword evidence="9" id="KW-1185">Reference proteome</keyword>
<organism evidence="8 9">
    <name type="scientific">Geodia barretti</name>
    <name type="common">Barrett's horny sponge</name>
    <dbReference type="NCBI Taxonomy" id="519541"/>
    <lineage>
        <taxon>Eukaryota</taxon>
        <taxon>Metazoa</taxon>
        <taxon>Porifera</taxon>
        <taxon>Demospongiae</taxon>
        <taxon>Heteroscleromorpha</taxon>
        <taxon>Tetractinellida</taxon>
        <taxon>Astrophorina</taxon>
        <taxon>Geodiidae</taxon>
        <taxon>Geodia</taxon>
    </lineage>
</organism>
<dbReference type="GO" id="GO:0003677">
    <property type="term" value="F:DNA binding"/>
    <property type="evidence" value="ECO:0007669"/>
    <property type="project" value="UniProtKB-KW"/>
</dbReference>
<keyword evidence="2" id="KW-0815">Transposition</keyword>
<dbReference type="NCBIfam" id="NF040570">
    <property type="entry name" value="guided_TnpB"/>
    <property type="match status" value="1"/>
</dbReference>
<comment type="caution">
    <text evidence="8">The sequence shown here is derived from an EMBL/GenBank/DDBJ whole genome shotgun (WGS) entry which is preliminary data.</text>
</comment>
<dbReference type="Pfam" id="PF01385">
    <property type="entry name" value="OrfB_IS605"/>
    <property type="match status" value="1"/>
</dbReference>
<dbReference type="Proteomes" id="UP001174909">
    <property type="component" value="Unassembled WGS sequence"/>
</dbReference>
<dbReference type="Pfam" id="PF07282">
    <property type="entry name" value="Cas12f1-like_TNB"/>
    <property type="match status" value="1"/>
</dbReference>
<name>A0AA35WZI4_GEOBA</name>
<sequence length="251" mass="28704">MHISLANSPLHTKVEPTDAIAVDMGTTHYLTTSEGEKEDNPRWYRESEGLLRKHSKDLSRKKKGSNRRKKQQHKIALHHERTVNRRKDFIGKLVYKLYHHLKNNVLVAEDLRVSNMVKNKHLSKSISDASWATFFEWAGNIAERDGFHFHQVDPKNTSQICSRCGQKSPKKLSLAIRTFNCQSCGNTMDRDHNAAQNILFKAAAAFRGERWVTTLNETRNKNEAQDLDLTHATQLTLFDAIFKPKSLGLGS</sequence>
<dbReference type="EMBL" id="CASHTH010003056">
    <property type="protein sequence ID" value="CAI8039698.1"/>
    <property type="molecule type" value="Genomic_DNA"/>
</dbReference>
<evidence type="ECO:0000256" key="5">
    <source>
        <dbReference type="SAM" id="MobiDB-lite"/>
    </source>
</evidence>
<evidence type="ECO:0000259" key="6">
    <source>
        <dbReference type="Pfam" id="PF01385"/>
    </source>
</evidence>
<feature type="domain" description="Probable transposase IS891/IS1136/IS1341" evidence="6">
    <location>
        <begin position="6"/>
        <end position="119"/>
    </location>
</feature>
<evidence type="ECO:0000259" key="7">
    <source>
        <dbReference type="Pfam" id="PF07282"/>
    </source>
</evidence>
<evidence type="ECO:0000256" key="4">
    <source>
        <dbReference type="ARBA" id="ARBA00023172"/>
    </source>
</evidence>
<gene>
    <name evidence="8" type="ORF">GBAR_LOCUS22126</name>
</gene>
<protein>
    <submittedName>
        <fullName evidence="8">Transposase in snaA-snaB intergenic region</fullName>
    </submittedName>
</protein>
<reference evidence="8" key="1">
    <citation type="submission" date="2023-03" db="EMBL/GenBank/DDBJ databases">
        <authorList>
            <person name="Steffen K."/>
            <person name="Cardenas P."/>
        </authorList>
    </citation>
    <scope>NUCLEOTIDE SEQUENCE</scope>
</reference>
<proteinExistence type="inferred from homology"/>
<comment type="similarity">
    <text evidence="1">In the C-terminal section; belongs to the transposase 35 family.</text>
</comment>
<keyword evidence="4" id="KW-0233">DNA recombination</keyword>
<dbReference type="InterPro" id="IPR001959">
    <property type="entry name" value="Transposase"/>
</dbReference>
<evidence type="ECO:0000256" key="2">
    <source>
        <dbReference type="ARBA" id="ARBA00022578"/>
    </source>
</evidence>
<feature type="region of interest" description="Disordered" evidence="5">
    <location>
        <begin position="54"/>
        <end position="75"/>
    </location>
</feature>
<dbReference type="AlphaFoldDB" id="A0AA35WZI4"/>
<feature type="domain" description="Cas12f1-like TNB" evidence="7">
    <location>
        <begin position="131"/>
        <end position="198"/>
    </location>
</feature>
<dbReference type="NCBIfam" id="TIGR01766">
    <property type="entry name" value="IS200/IS605 family accessory protein TnpB-like domain"/>
    <property type="match status" value="1"/>
</dbReference>
<dbReference type="GO" id="GO:0032196">
    <property type="term" value="P:transposition"/>
    <property type="evidence" value="ECO:0007669"/>
    <property type="project" value="UniProtKB-KW"/>
</dbReference>
<dbReference type="GO" id="GO:0006310">
    <property type="term" value="P:DNA recombination"/>
    <property type="evidence" value="ECO:0007669"/>
    <property type="project" value="UniProtKB-KW"/>
</dbReference>
<evidence type="ECO:0000313" key="8">
    <source>
        <dbReference type="EMBL" id="CAI8039698.1"/>
    </source>
</evidence>
<keyword evidence="3" id="KW-0238">DNA-binding</keyword>
<dbReference type="InterPro" id="IPR010095">
    <property type="entry name" value="Cas12f1-like_TNB"/>
</dbReference>
<evidence type="ECO:0000313" key="9">
    <source>
        <dbReference type="Proteomes" id="UP001174909"/>
    </source>
</evidence>
<evidence type="ECO:0000256" key="1">
    <source>
        <dbReference type="ARBA" id="ARBA00008761"/>
    </source>
</evidence>
<evidence type="ECO:0000256" key="3">
    <source>
        <dbReference type="ARBA" id="ARBA00023125"/>
    </source>
</evidence>